<reference evidence="2" key="1">
    <citation type="submission" date="2020-02" db="EMBL/GenBank/DDBJ databases">
        <authorList>
            <person name="Meier V. D."/>
        </authorList>
    </citation>
    <scope>NUCLEOTIDE SEQUENCE</scope>
    <source>
        <strain evidence="2">AVDCRST_MAG09</strain>
    </source>
</reference>
<feature type="compositionally biased region" description="Low complexity" evidence="1">
    <location>
        <begin position="1"/>
        <end position="10"/>
    </location>
</feature>
<feature type="non-terminal residue" evidence="2">
    <location>
        <position position="1"/>
    </location>
</feature>
<name>A0A6J4SH10_9SPHN</name>
<feature type="region of interest" description="Disordered" evidence="1">
    <location>
        <begin position="165"/>
        <end position="257"/>
    </location>
</feature>
<feature type="compositionally biased region" description="Basic residues" evidence="1">
    <location>
        <begin position="11"/>
        <end position="23"/>
    </location>
</feature>
<protein>
    <submittedName>
        <fullName evidence="2">Outer membrane and periplasm component of type IV secretion of T-DNA complex, has secretin-like domain, VirB9</fullName>
    </submittedName>
</protein>
<feature type="non-terminal residue" evidence="2">
    <location>
        <position position="257"/>
    </location>
</feature>
<gene>
    <name evidence="2" type="ORF">AVDCRST_MAG09-464</name>
</gene>
<feature type="region of interest" description="Disordered" evidence="1">
    <location>
        <begin position="1"/>
        <end position="106"/>
    </location>
</feature>
<feature type="compositionally biased region" description="Basic and acidic residues" evidence="1">
    <location>
        <begin position="248"/>
        <end position="257"/>
    </location>
</feature>
<dbReference type="EMBL" id="CADCVZ010000013">
    <property type="protein sequence ID" value="CAA9498686.1"/>
    <property type="molecule type" value="Genomic_DNA"/>
</dbReference>
<sequence length="257" mass="27492">EESGTPARPAAVRRARPSGRGCRHAGADGAVQARDGGALRRQARLPERDPLRSRRADRECRGGRQRIVAGHAQQARRPPVREAAGGRRAQQPDGGDRQAHLPVRPGSRARCAARLCAQLRVSGLSRAGFGPAAARARSGQHEPGAECAAARALAAAALRLDRARRQGAAARARVRRRAVDLPELAGEGPPAGGPGARARWHGKPVQLPDGEGLHHRRRRRAAADPAPRQAQRNDHRGTAARSPGPHRQHGEPRWTPL</sequence>
<dbReference type="AlphaFoldDB" id="A0A6J4SH10"/>
<organism evidence="2">
    <name type="scientific">uncultured Sphingomonas sp</name>
    <dbReference type="NCBI Taxonomy" id="158754"/>
    <lineage>
        <taxon>Bacteria</taxon>
        <taxon>Pseudomonadati</taxon>
        <taxon>Pseudomonadota</taxon>
        <taxon>Alphaproteobacteria</taxon>
        <taxon>Sphingomonadales</taxon>
        <taxon>Sphingomonadaceae</taxon>
        <taxon>Sphingomonas</taxon>
        <taxon>environmental samples</taxon>
    </lineage>
</organism>
<proteinExistence type="predicted"/>
<feature type="compositionally biased region" description="Basic and acidic residues" evidence="1">
    <location>
        <begin position="44"/>
        <end position="62"/>
    </location>
</feature>
<accession>A0A6J4SH10</accession>
<evidence type="ECO:0000313" key="2">
    <source>
        <dbReference type="EMBL" id="CAA9498686.1"/>
    </source>
</evidence>
<evidence type="ECO:0000256" key="1">
    <source>
        <dbReference type="SAM" id="MobiDB-lite"/>
    </source>
</evidence>